<evidence type="ECO:0000313" key="3">
    <source>
        <dbReference type="EMBL" id="KAK3086687.1"/>
    </source>
</evidence>
<proteinExistence type="predicted"/>
<dbReference type="AlphaFoldDB" id="A0AA88XJZ0"/>
<dbReference type="InterPro" id="IPR051077">
    <property type="entry name" value="Ca-dependent_lectin"/>
</dbReference>
<dbReference type="Proteomes" id="UP001186944">
    <property type="component" value="Unassembled WGS sequence"/>
</dbReference>
<comment type="caution">
    <text evidence="3">The sequence shown here is derived from an EMBL/GenBank/DDBJ whole genome shotgun (WGS) entry which is preliminary data.</text>
</comment>
<dbReference type="PANTHER" id="PTHR24024:SF18">
    <property type="entry name" value="SHORT-CHAIN COLLAGEN C4-LIKE"/>
    <property type="match status" value="1"/>
</dbReference>
<evidence type="ECO:0000256" key="1">
    <source>
        <dbReference type="SAM" id="Coils"/>
    </source>
</evidence>
<keyword evidence="2" id="KW-0732">Signal</keyword>
<organism evidence="3 4">
    <name type="scientific">Pinctada imbricata</name>
    <name type="common">Atlantic pearl-oyster</name>
    <name type="synonym">Pinctada martensii</name>
    <dbReference type="NCBI Taxonomy" id="66713"/>
    <lineage>
        <taxon>Eukaryota</taxon>
        <taxon>Metazoa</taxon>
        <taxon>Spiralia</taxon>
        <taxon>Lophotrochozoa</taxon>
        <taxon>Mollusca</taxon>
        <taxon>Bivalvia</taxon>
        <taxon>Autobranchia</taxon>
        <taxon>Pteriomorphia</taxon>
        <taxon>Pterioida</taxon>
        <taxon>Pterioidea</taxon>
        <taxon>Pteriidae</taxon>
        <taxon>Pinctada</taxon>
    </lineage>
</organism>
<evidence type="ECO:0008006" key="5">
    <source>
        <dbReference type="Google" id="ProtNLM"/>
    </source>
</evidence>
<feature type="chain" id="PRO_5041686277" description="Short-chain collagen C4-like" evidence="2">
    <location>
        <begin position="21"/>
        <end position="244"/>
    </location>
</feature>
<reference evidence="3" key="1">
    <citation type="submission" date="2019-08" db="EMBL/GenBank/DDBJ databases">
        <title>The improved chromosome-level genome for the pearl oyster Pinctada fucata martensii using PacBio sequencing and Hi-C.</title>
        <authorList>
            <person name="Zheng Z."/>
        </authorList>
    </citation>
    <scope>NUCLEOTIDE SEQUENCE</scope>
    <source>
        <strain evidence="3">ZZ-2019</strain>
        <tissue evidence="3">Adductor muscle</tissue>
    </source>
</reference>
<feature type="coiled-coil region" evidence="1">
    <location>
        <begin position="43"/>
        <end position="70"/>
    </location>
</feature>
<dbReference type="EMBL" id="VSWD01000012">
    <property type="protein sequence ID" value="KAK3086687.1"/>
    <property type="molecule type" value="Genomic_DNA"/>
</dbReference>
<protein>
    <recommendedName>
        <fullName evidence="5">Short-chain collagen C4-like</fullName>
    </recommendedName>
</protein>
<dbReference type="GO" id="GO:0005615">
    <property type="term" value="C:extracellular space"/>
    <property type="evidence" value="ECO:0007669"/>
    <property type="project" value="TreeGrafter"/>
</dbReference>
<dbReference type="PANTHER" id="PTHR24024">
    <property type="entry name" value="PULMONARY SURFACTANT-ASSOCIATED PROTEIN A"/>
    <property type="match status" value="1"/>
</dbReference>
<keyword evidence="4" id="KW-1185">Reference proteome</keyword>
<name>A0AA88XJZ0_PINIB</name>
<keyword evidence="1" id="KW-0175">Coiled coil</keyword>
<evidence type="ECO:0000256" key="2">
    <source>
        <dbReference type="SAM" id="SignalP"/>
    </source>
</evidence>
<gene>
    <name evidence="3" type="ORF">FSP39_021976</name>
</gene>
<accession>A0AA88XJZ0</accession>
<sequence length="244" mass="26694">MHSISFALLVITVIFNTGLSANDKCENILKGFLVGQEVTSIGYKNLESMKKNLKIAMNEIRNELKVAIKKSEDGMRSAFSSLVKARGYVGGSYFDHSGGAADPLCLPSENPKFIESRTTFYAFIYGAEYQVNEIKDDRASLHDHKVPCAVCTRRGKSTVKMFPAMDDCPGNFSQEYNGTLMAGAYSHPSATQYTCIDKHPEALTGAGHINQNGRLFYTVSAACGSLKCPPYKNNKELACVVCSL</sequence>
<feature type="signal peptide" evidence="2">
    <location>
        <begin position="1"/>
        <end position="20"/>
    </location>
</feature>
<evidence type="ECO:0000313" key="4">
    <source>
        <dbReference type="Proteomes" id="UP001186944"/>
    </source>
</evidence>